<evidence type="ECO:0000256" key="1">
    <source>
        <dbReference type="SAM" id="MobiDB-lite"/>
    </source>
</evidence>
<sequence>MVRKRPDATTPETPQIGSTMSQPEDDLPVNRPEVFGAADSADSTDHATCIQTINAVAPRPDNARPGVKRLLQGDGANLIVFNFCPGQTLPDHKAAHPVTVQCLNGALEFECGGERFPLKPGEVVHLRAYVPHAVYCPDDALSEGNILLLSMLTGEQHS</sequence>
<dbReference type="Pfam" id="PF07883">
    <property type="entry name" value="Cupin_2"/>
    <property type="match status" value="1"/>
</dbReference>
<accession>A0A240AVQ0</accession>
<protein>
    <submittedName>
        <fullName evidence="3">Double-stranded beta-helix domain</fullName>
    </submittedName>
</protein>
<dbReference type="SUPFAM" id="SSF51182">
    <property type="entry name" value="RmlC-like cupins"/>
    <property type="match status" value="1"/>
</dbReference>
<feature type="compositionally biased region" description="Polar residues" evidence="1">
    <location>
        <begin position="10"/>
        <end position="22"/>
    </location>
</feature>
<name>A0A240AVQ0_9CORY</name>
<evidence type="ECO:0000259" key="2">
    <source>
        <dbReference type="Pfam" id="PF07883"/>
    </source>
</evidence>
<dbReference type="EMBL" id="LT906467">
    <property type="protein sequence ID" value="SNV87309.1"/>
    <property type="molecule type" value="Genomic_DNA"/>
</dbReference>
<gene>
    <name evidence="3" type="ORF">SAMEA4535761_02385</name>
</gene>
<feature type="domain" description="Cupin type-2" evidence="2">
    <location>
        <begin position="81"/>
        <end position="139"/>
    </location>
</feature>
<dbReference type="InterPro" id="IPR014710">
    <property type="entry name" value="RmlC-like_jellyroll"/>
</dbReference>
<dbReference type="CDD" id="cd02230">
    <property type="entry name" value="cupin_HP0902-like"/>
    <property type="match status" value="1"/>
</dbReference>
<proteinExistence type="predicted"/>
<dbReference type="Proteomes" id="UP000215374">
    <property type="component" value="Chromosome 1"/>
</dbReference>
<dbReference type="InterPro" id="IPR011051">
    <property type="entry name" value="RmlC_Cupin_sf"/>
</dbReference>
<dbReference type="Gene3D" id="2.60.120.10">
    <property type="entry name" value="Jelly Rolls"/>
    <property type="match status" value="1"/>
</dbReference>
<reference evidence="3 4" key="1">
    <citation type="submission" date="2017-06" db="EMBL/GenBank/DDBJ databases">
        <authorList>
            <consortium name="Pathogen Informatics"/>
        </authorList>
    </citation>
    <scope>NUCLEOTIDE SEQUENCE [LARGE SCALE GENOMIC DNA]</scope>
    <source>
        <strain evidence="3 4">NCTC13015</strain>
    </source>
</reference>
<organism evidence="3 4">
    <name type="scientific">Corynebacterium imitans</name>
    <dbReference type="NCBI Taxonomy" id="156978"/>
    <lineage>
        <taxon>Bacteria</taxon>
        <taxon>Bacillati</taxon>
        <taxon>Actinomycetota</taxon>
        <taxon>Actinomycetes</taxon>
        <taxon>Mycobacteriales</taxon>
        <taxon>Corynebacteriaceae</taxon>
        <taxon>Corynebacterium</taxon>
    </lineage>
</organism>
<evidence type="ECO:0000313" key="4">
    <source>
        <dbReference type="Proteomes" id="UP000215374"/>
    </source>
</evidence>
<feature type="region of interest" description="Disordered" evidence="1">
    <location>
        <begin position="1"/>
        <end position="41"/>
    </location>
</feature>
<evidence type="ECO:0000313" key="3">
    <source>
        <dbReference type="EMBL" id="SNV87309.1"/>
    </source>
</evidence>
<dbReference type="InterPro" id="IPR013096">
    <property type="entry name" value="Cupin_2"/>
</dbReference>
<dbReference type="AlphaFoldDB" id="A0A240AVQ0"/>